<comment type="caution">
    <text evidence="4">The sequence shown here is derived from an EMBL/GenBank/DDBJ whole genome shotgun (WGS) entry which is preliminary data.</text>
</comment>
<dbReference type="AlphaFoldDB" id="A0A316F4K0"/>
<dbReference type="NCBIfam" id="NF038357">
    <property type="entry name" value="BN6_48550_fam"/>
    <property type="match status" value="1"/>
</dbReference>
<name>A0A316F4K0_9ACTN</name>
<feature type="transmembrane region" description="Helical" evidence="1">
    <location>
        <begin position="408"/>
        <end position="430"/>
    </location>
</feature>
<proteinExistence type="predicted"/>
<sequence length="506" mass="53936">MTMPAPPTVTEPALLAHVFFAADGRGPANGGEAGLAALWNAMAASGLDQEIPGVPEDLEPVATGGFTERLTVLGGRQTADGDGQLIVYQDHDVLGAGLLLAPDGAGTTWIDLQRRWETVLDGAPAVTGSLGSAVVYLAQISGDVPAHVSIKPLLPLLPAADRTNPAKVMFERGINLWELPPTAGGAVAHHRRFAAVAPLTERDTLDRWLWSDDRPGLVPFTRYLLHAAKLRYQQLVLVRDLPAVRDAVADARAQCDALAAHMQRPLPPDRLRAVSARLTAAQSRERGLVDSLSRIRSMTGTVRTADRNMRAALGRPAIDEPGGPLDNDRHIAAWLTDQLGTEETYLQATNERVSQVTGLAAAAVETAQRTRQESLTLLQTSLLGGLVTALAAIQSLEYELPIRSSLHAPLIAALTAIAVWLPTAILHWPPGSRPGRWRPFDAALYGFVGAGLAWLATGIGGVLIAGTTPHWHWTLPITAAAGLCTAAVPLLSRSRRREVTAAEQDR</sequence>
<dbReference type="Pfam" id="PF20270">
    <property type="entry name" value="CATRA-C"/>
    <property type="match status" value="1"/>
</dbReference>
<organism evidence="4 5">
    <name type="scientific">Actinoplanes xinjiangensis</name>
    <dbReference type="NCBI Taxonomy" id="512350"/>
    <lineage>
        <taxon>Bacteria</taxon>
        <taxon>Bacillati</taxon>
        <taxon>Actinomycetota</taxon>
        <taxon>Actinomycetes</taxon>
        <taxon>Micromonosporales</taxon>
        <taxon>Micromonosporaceae</taxon>
        <taxon>Actinoplanes</taxon>
    </lineage>
</organism>
<dbReference type="InterPro" id="IPR046923">
    <property type="entry name" value="CATRA-C"/>
</dbReference>
<dbReference type="InterPro" id="IPR046922">
    <property type="entry name" value="CATRA-N"/>
</dbReference>
<dbReference type="RefSeq" id="WP_146246555.1">
    <property type="nucleotide sequence ID" value="NZ_BONA01000071.1"/>
</dbReference>
<keyword evidence="5" id="KW-1185">Reference proteome</keyword>
<reference evidence="4 5" key="1">
    <citation type="submission" date="2018-05" db="EMBL/GenBank/DDBJ databases">
        <title>Genomic Encyclopedia of Archaeal and Bacterial Type Strains, Phase II (KMG-II): from individual species to whole genera.</title>
        <authorList>
            <person name="Goeker M."/>
        </authorList>
    </citation>
    <scope>NUCLEOTIDE SEQUENCE [LARGE SCALE GENOMIC DNA]</scope>
    <source>
        <strain evidence="4 5">DSM 45184</strain>
    </source>
</reference>
<dbReference type="Proteomes" id="UP000245697">
    <property type="component" value="Unassembled WGS sequence"/>
</dbReference>
<feature type="domain" description="CASPASE and TPR Repeat-Associated N-terminal" evidence="2">
    <location>
        <begin position="13"/>
        <end position="213"/>
    </location>
</feature>
<dbReference type="EMBL" id="QGGR01000019">
    <property type="protein sequence ID" value="PWK40553.1"/>
    <property type="molecule type" value="Genomic_DNA"/>
</dbReference>
<feature type="domain" description="CASPASE and TPR Repeat-Associated C-terminal" evidence="3">
    <location>
        <begin position="219"/>
        <end position="352"/>
    </location>
</feature>
<evidence type="ECO:0000313" key="4">
    <source>
        <dbReference type="EMBL" id="PWK40553.1"/>
    </source>
</evidence>
<evidence type="ECO:0000259" key="2">
    <source>
        <dbReference type="Pfam" id="PF20269"/>
    </source>
</evidence>
<evidence type="ECO:0000313" key="5">
    <source>
        <dbReference type="Proteomes" id="UP000245697"/>
    </source>
</evidence>
<evidence type="ECO:0000259" key="3">
    <source>
        <dbReference type="Pfam" id="PF20270"/>
    </source>
</evidence>
<feature type="transmembrane region" description="Helical" evidence="1">
    <location>
        <begin position="442"/>
        <end position="465"/>
    </location>
</feature>
<dbReference type="Pfam" id="PF20269">
    <property type="entry name" value="CATRA-N"/>
    <property type="match status" value="1"/>
</dbReference>
<keyword evidence="1" id="KW-0812">Transmembrane</keyword>
<feature type="transmembrane region" description="Helical" evidence="1">
    <location>
        <begin position="471"/>
        <end position="491"/>
    </location>
</feature>
<dbReference type="OrthoDB" id="3424167at2"/>
<gene>
    <name evidence="4" type="ORF">BC793_119161</name>
</gene>
<accession>A0A316F4K0</accession>
<evidence type="ECO:0000256" key="1">
    <source>
        <dbReference type="SAM" id="Phobius"/>
    </source>
</evidence>
<keyword evidence="1" id="KW-0472">Membrane</keyword>
<keyword evidence="1" id="KW-1133">Transmembrane helix</keyword>
<protein>
    <submittedName>
        <fullName evidence="4">Uncharacterized protein</fullName>
    </submittedName>
</protein>